<protein>
    <submittedName>
        <fullName evidence="1">Uncharacterized protein</fullName>
    </submittedName>
</protein>
<sequence>MTRFRMHEPVFPLNRPLFIIWCEERGGERYSVAAGSFASMTAAWWALSRFSPSDTLTFQEGARIPRRRLPVRI</sequence>
<organism evidence="1 2">
    <name type="scientific">Paracoccus tibetensis</name>
    <dbReference type="NCBI Taxonomy" id="336292"/>
    <lineage>
        <taxon>Bacteria</taxon>
        <taxon>Pseudomonadati</taxon>
        <taxon>Pseudomonadota</taxon>
        <taxon>Alphaproteobacteria</taxon>
        <taxon>Rhodobacterales</taxon>
        <taxon>Paracoccaceae</taxon>
        <taxon>Paracoccus</taxon>
    </lineage>
</organism>
<dbReference type="Proteomes" id="UP000199502">
    <property type="component" value="Unassembled WGS sequence"/>
</dbReference>
<evidence type="ECO:0000313" key="1">
    <source>
        <dbReference type="EMBL" id="SCY80752.1"/>
    </source>
</evidence>
<gene>
    <name evidence="1" type="ORF">SAMN05660710_02848</name>
</gene>
<accession>A0A1G5IXE7</accession>
<proteinExistence type="predicted"/>
<keyword evidence="2" id="KW-1185">Reference proteome</keyword>
<dbReference type="AlphaFoldDB" id="A0A1G5IXE7"/>
<evidence type="ECO:0000313" key="2">
    <source>
        <dbReference type="Proteomes" id="UP000199502"/>
    </source>
</evidence>
<name>A0A1G5IXE7_9RHOB</name>
<dbReference type="EMBL" id="FMVT01000010">
    <property type="protein sequence ID" value="SCY80752.1"/>
    <property type="molecule type" value="Genomic_DNA"/>
</dbReference>
<reference evidence="1 2" key="1">
    <citation type="submission" date="2016-10" db="EMBL/GenBank/DDBJ databases">
        <authorList>
            <person name="de Groot N.N."/>
        </authorList>
    </citation>
    <scope>NUCLEOTIDE SEQUENCE [LARGE SCALE GENOMIC DNA]</scope>
    <source>
        <strain evidence="1 2">CGMCC 1.8925</strain>
    </source>
</reference>